<name>A0A5B8L3S3_9HYPH</name>
<dbReference type="Proteomes" id="UP000321389">
    <property type="component" value="Chromosome"/>
</dbReference>
<sequence length="125" mass="14004">MRWTTAFICLAAMLAMVVSAPLRADAAQLVMMEQPGCPWCARFNEEIAPAYATTEEGARAPLRRVDITGPWPQDLAHVAIERFTPTFVLVEDGREVGRIRGYPGDEFFWYLLGDLIAKLDETEAE</sequence>
<evidence type="ECO:0000256" key="1">
    <source>
        <dbReference type="SAM" id="SignalP"/>
    </source>
</evidence>
<dbReference type="InterPro" id="IPR036249">
    <property type="entry name" value="Thioredoxin-like_sf"/>
</dbReference>
<keyword evidence="1" id="KW-0732">Signal</keyword>
<feature type="chain" id="PRO_5023113525" evidence="1">
    <location>
        <begin position="25"/>
        <end position="125"/>
    </location>
</feature>
<dbReference type="RefSeq" id="WP_146301276.1">
    <property type="nucleotide sequence ID" value="NZ_CP042301.2"/>
</dbReference>
<evidence type="ECO:0000313" key="3">
    <source>
        <dbReference type="Proteomes" id="UP000321389"/>
    </source>
</evidence>
<dbReference type="AlphaFoldDB" id="A0A5B8L3S3"/>
<feature type="signal peptide" evidence="1">
    <location>
        <begin position="1"/>
        <end position="24"/>
    </location>
</feature>
<dbReference type="OrthoDB" id="7362982at2"/>
<proteinExistence type="predicted"/>
<protein>
    <submittedName>
        <fullName evidence="2">Transcriptional regulator</fullName>
    </submittedName>
</protein>
<organism evidence="2 3">
    <name type="scientific">Nitratireductor mangrovi</name>
    <dbReference type="NCBI Taxonomy" id="2599600"/>
    <lineage>
        <taxon>Bacteria</taxon>
        <taxon>Pseudomonadati</taxon>
        <taxon>Pseudomonadota</taxon>
        <taxon>Alphaproteobacteria</taxon>
        <taxon>Hyphomicrobiales</taxon>
        <taxon>Phyllobacteriaceae</taxon>
        <taxon>Nitratireductor</taxon>
    </lineage>
</organism>
<dbReference type="SUPFAM" id="SSF52833">
    <property type="entry name" value="Thioredoxin-like"/>
    <property type="match status" value="1"/>
</dbReference>
<reference evidence="2" key="1">
    <citation type="submission" date="2020-04" db="EMBL/GenBank/DDBJ databases">
        <title>Nitratireductor sp. nov. isolated from mangrove soil.</title>
        <authorList>
            <person name="Ye Y."/>
        </authorList>
    </citation>
    <scope>NUCLEOTIDE SEQUENCE</scope>
    <source>
        <strain evidence="2">SY7</strain>
    </source>
</reference>
<evidence type="ECO:0000313" key="2">
    <source>
        <dbReference type="EMBL" id="QDZ02641.1"/>
    </source>
</evidence>
<accession>A0A5B8L3S3</accession>
<dbReference type="KEGG" id="niy:FQ775_20970"/>
<keyword evidence="3" id="KW-1185">Reference proteome</keyword>
<dbReference type="EMBL" id="CP042301">
    <property type="protein sequence ID" value="QDZ02641.1"/>
    <property type="molecule type" value="Genomic_DNA"/>
</dbReference>
<gene>
    <name evidence="2" type="ORF">FQ775_20970</name>
</gene>
<dbReference type="Gene3D" id="3.40.30.10">
    <property type="entry name" value="Glutaredoxin"/>
    <property type="match status" value="1"/>
</dbReference>